<dbReference type="EMBL" id="DYUC01000068">
    <property type="protein sequence ID" value="HJG86746.1"/>
    <property type="molecule type" value="Genomic_DNA"/>
</dbReference>
<feature type="transmembrane region" description="Helical" evidence="1">
    <location>
        <begin position="144"/>
        <end position="170"/>
    </location>
</feature>
<keyword evidence="1" id="KW-0472">Membrane</keyword>
<evidence type="ECO:0000313" key="3">
    <source>
        <dbReference type="Proteomes" id="UP000760668"/>
    </source>
</evidence>
<proteinExistence type="predicted"/>
<feature type="transmembrane region" description="Helical" evidence="1">
    <location>
        <begin position="339"/>
        <end position="357"/>
    </location>
</feature>
<accession>A0A921MMC2</accession>
<keyword evidence="1" id="KW-0812">Transmembrane</keyword>
<sequence length="440" mass="49596">MYYTLYQLACFFLIYSLAGWCVGVAAAAVRRHAFVNSGFLNLPLNPSYGVGAVLFAVFLPELSERPFFLVLGGAVIAAAVTFLTGFLLERIFRRRWWDYTQHRFQFEGYISFPLLLVWGLLALVSILVLDPLLAGLIDRIPRPVGLIILLVCLGLIAADFVISLVSVLQLRFRLKRLSRLSEDFRDLSAVFGNAITRRVQRRVLRAHNLEAEKLLEAQAEAPEKSGVFAEGCCFHKLVWIFVIAAFLGDIIETLFCRVTAGVWMSRSSLIYGAFSVVWGLGAVMFTAVLYKYKDRSDRYVFLAGTILGGAYEYVCSVFTELAFGTVFWDYSHIPFNLGGRINLLYCFFWGIAAVVWIKGIYPRLSGLIERIPPKIGRVGTWVLVVFMVCNMALSALALARYTQRQTVPDAPATPLSDFLDRHYPDERIERVYPNAILVEE</sequence>
<comment type="caution">
    <text evidence="2">The sequence shown here is derived from an EMBL/GenBank/DDBJ whole genome shotgun (WGS) entry which is preliminary data.</text>
</comment>
<dbReference type="InterPro" id="IPR010540">
    <property type="entry name" value="CmpB_TMEM229"/>
</dbReference>
<keyword evidence="1" id="KW-1133">Transmembrane helix</keyword>
<feature type="transmembrane region" description="Helical" evidence="1">
    <location>
        <begin position="109"/>
        <end position="129"/>
    </location>
</feature>
<reference evidence="2" key="2">
    <citation type="submission" date="2021-09" db="EMBL/GenBank/DDBJ databases">
        <authorList>
            <person name="Gilroy R."/>
        </authorList>
    </citation>
    <scope>NUCLEOTIDE SEQUENCE</scope>
    <source>
        <strain evidence="2">CHK179-5677</strain>
    </source>
</reference>
<feature type="transmembrane region" description="Helical" evidence="1">
    <location>
        <begin position="39"/>
        <end position="60"/>
    </location>
</feature>
<dbReference type="RefSeq" id="WP_295370087.1">
    <property type="nucleotide sequence ID" value="NZ_DYUC01000068.1"/>
</dbReference>
<feature type="transmembrane region" description="Helical" evidence="1">
    <location>
        <begin position="237"/>
        <end position="263"/>
    </location>
</feature>
<feature type="transmembrane region" description="Helical" evidence="1">
    <location>
        <begin position="378"/>
        <end position="399"/>
    </location>
</feature>
<protein>
    <submittedName>
        <fullName evidence="2">ABC transporter permease</fullName>
    </submittedName>
</protein>
<dbReference type="Proteomes" id="UP000760668">
    <property type="component" value="Unassembled WGS sequence"/>
</dbReference>
<feature type="transmembrane region" description="Helical" evidence="1">
    <location>
        <begin position="66"/>
        <end position="88"/>
    </location>
</feature>
<evidence type="ECO:0000256" key="1">
    <source>
        <dbReference type="SAM" id="Phobius"/>
    </source>
</evidence>
<feature type="transmembrane region" description="Helical" evidence="1">
    <location>
        <begin position="269"/>
        <end position="292"/>
    </location>
</feature>
<feature type="transmembrane region" description="Helical" evidence="1">
    <location>
        <begin position="299"/>
        <end position="319"/>
    </location>
</feature>
<dbReference type="AlphaFoldDB" id="A0A921MMC2"/>
<name>A0A921MMC2_9FIRM</name>
<feature type="transmembrane region" description="Helical" evidence="1">
    <location>
        <begin position="6"/>
        <end position="27"/>
    </location>
</feature>
<evidence type="ECO:0000313" key="2">
    <source>
        <dbReference type="EMBL" id="HJG86746.1"/>
    </source>
</evidence>
<gene>
    <name evidence="2" type="ORF">K8V01_06980</name>
</gene>
<dbReference type="Pfam" id="PF06541">
    <property type="entry name" value="ABC_trans_CmpB"/>
    <property type="match status" value="2"/>
</dbReference>
<reference evidence="2" key="1">
    <citation type="journal article" date="2021" name="PeerJ">
        <title>Extensive microbial diversity within the chicken gut microbiome revealed by metagenomics and culture.</title>
        <authorList>
            <person name="Gilroy R."/>
            <person name="Ravi A."/>
            <person name="Getino M."/>
            <person name="Pursley I."/>
            <person name="Horton D.L."/>
            <person name="Alikhan N.F."/>
            <person name="Baker D."/>
            <person name="Gharbi K."/>
            <person name="Hall N."/>
            <person name="Watson M."/>
            <person name="Adriaenssens E.M."/>
            <person name="Foster-Nyarko E."/>
            <person name="Jarju S."/>
            <person name="Secka A."/>
            <person name="Antonio M."/>
            <person name="Oren A."/>
            <person name="Chaudhuri R.R."/>
            <person name="La Ragione R."/>
            <person name="Hildebrand F."/>
            <person name="Pallen M.J."/>
        </authorList>
    </citation>
    <scope>NUCLEOTIDE SEQUENCE</scope>
    <source>
        <strain evidence="2">CHK179-5677</strain>
    </source>
</reference>
<organism evidence="2 3">
    <name type="scientific">Pseudoflavonifractor capillosus</name>
    <dbReference type="NCBI Taxonomy" id="106588"/>
    <lineage>
        <taxon>Bacteria</taxon>
        <taxon>Bacillati</taxon>
        <taxon>Bacillota</taxon>
        <taxon>Clostridia</taxon>
        <taxon>Eubacteriales</taxon>
        <taxon>Oscillospiraceae</taxon>
        <taxon>Pseudoflavonifractor</taxon>
    </lineage>
</organism>